<proteinExistence type="predicted"/>
<keyword evidence="1" id="KW-1015">Disulfide bond</keyword>
<feature type="disulfide bond" evidence="1">
    <location>
        <begin position="134"/>
        <end position="144"/>
    </location>
</feature>
<evidence type="ECO:0000259" key="3">
    <source>
        <dbReference type="PROSITE" id="PS50026"/>
    </source>
</evidence>
<dbReference type="AlphaFoldDB" id="A0A914LV33"/>
<feature type="region of interest" description="Disordered" evidence="2">
    <location>
        <begin position="186"/>
        <end position="225"/>
    </location>
</feature>
<dbReference type="Gene3D" id="1.10.20.10">
    <property type="entry name" value="Histone, subunit A"/>
    <property type="match status" value="1"/>
</dbReference>
<evidence type="ECO:0000256" key="1">
    <source>
        <dbReference type="PROSITE-ProRule" id="PRU00076"/>
    </source>
</evidence>
<reference evidence="5" key="1">
    <citation type="submission" date="2022-11" db="UniProtKB">
        <authorList>
            <consortium name="WormBaseParasite"/>
        </authorList>
    </citation>
    <scope>IDENTIFICATION</scope>
</reference>
<organism evidence="4 5">
    <name type="scientific">Meloidogyne incognita</name>
    <name type="common">Southern root-knot nematode worm</name>
    <name type="synonym">Oxyuris incognita</name>
    <dbReference type="NCBI Taxonomy" id="6306"/>
    <lineage>
        <taxon>Eukaryota</taxon>
        <taxon>Metazoa</taxon>
        <taxon>Ecdysozoa</taxon>
        <taxon>Nematoda</taxon>
        <taxon>Chromadorea</taxon>
        <taxon>Rhabditida</taxon>
        <taxon>Tylenchina</taxon>
        <taxon>Tylenchomorpha</taxon>
        <taxon>Tylenchoidea</taxon>
        <taxon>Meloidogynidae</taxon>
        <taxon>Meloidogyninae</taxon>
        <taxon>Meloidogyne</taxon>
        <taxon>Meloidogyne incognita group</taxon>
    </lineage>
</organism>
<accession>A0A914LV33</accession>
<keyword evidence="4" id="KW-1185">Reference proteome</keyword>
<evidence type="ECO:0000313" key="5">
    <source>
        <dbReference type="WBParaSite" id="Minc3s00922g18919"/>
    </source>
</evidence>
<dbReference type="PROSITE" id="PS50026">
    <property type="entry name" value="EGF_3"/>
    <property type="match status" value="1"/>
</dbReference>
<dbReference type="WBParaSite" id="Minc3s00922g18919">
    <property type="protein sequence ID" value="Minc3s00922g18919"/>
    <property type="gene ID" value="Minc3s00922g18919"/>
</dbReference>
<evidence type="ECO:0000313" key="4">
    <source>
        <dbReference type="Proteomes" id="UP000887563"/>
    </source>
</evidence>
<feature type="compositionally biased region" description="Acidic residues" evidence="2">
    <location>
        <begin position="188"/>
        <end position="207"/>
    </location>
</feature>
<dbReference type="Gene3D" id="2.10.25.10">
    <property type="entry name" value="Laminin"/>
    <property type="match status" value="1"/>
</dbReference>
<keyword evidence="1" id="KW-0245">EGF-like domain</keyword>
<dbReference type="InterPro" id="IPR000742">
    <property type="entry name" value="EGF"/>
</dbReference>
<feature type="domain" description="EGF-like" evidence="3">
    <location>
        <begin position="130"/>
        <end position="169"/>
    </location>
</feature>
<evidence type="ECO:0000256" key="2">
    <source>
        <dbReference type="SAM" id="MobiDB-lite"/>
    </source>
</evidence>
<sequence>MGEGDSDLSLQIVAEASRLAHYNKRSTISSREGFCQYKSCLRHGYLTALNSSLKNGEKLDKGARCSFIYHYFLGFHWCEECLKFNLMKKQRKTFIPITNNLFFYSFWLCTDCALFATTPLIELKIQWLVDQSKCNLNCLNGGVCSFLVKKPEVHKCICLIGMFEGPQCEQAIDQNILTTTPIYTSLNNEEEMEDEEEEELYEDDETKEEEKNVREINQNNNPPIYGQTQHFIGPEETNTMSTNLEKFAESWRRPLSAVHEENFEEPKISTSTKQKFKGNEKTQKEKRKKISKKFPPQPTTTSFPYKEMEGRDGWMVTRRQFTI</sequence>
<dbReference type="InterPro" id="IPR009072">
    <property type="entry name" value="Histone-fold"/>
</dbReference>
<dbReference type="Proteomes" id="UP000887563">
    <property type="component" value="Unplaced"/>
</dbReference>
<comment type="caution">
    <text evidence="1">Lacks conserved residue(s) required for the propagation of feature annotation.</text>
</comment>
<name>A0A914LV33_MELIC</name>
<dbReference type="GO" id="GO:0046982">
    <property type="term" value="F:protein heterodimerization activity"/>
    <property type="evidence" value="ECO:0007669"/>
    <property type="project" value="InterPro"/>
</dbReference>
<feature type="compositionally biased region" description="Polar residues" evidence="2">
    <location>
        <begin position="215"/>
        <end position="225"/>
    </location>
</feature>
<protein>
    <submittedName>
        <fullName evidence="5">EGF-like domain-containing protein</fullName>
    </submittedName>
</protein>
<feature type="region of interest" description="Disordered" evidence="2">
    <location>
        <begin position="259"/>
        <end position="306"/>
    </location>
</feature>